<name>A0A0G3GMI0_9CORY</name>
<keyword evidence="2" id="KW-1185">Reference proteome</keyword>
<protein>
    <recommendedName>
        <fullName evidence="3">PE family protein</fullName>
    </recommendedName>
</protein>
<dbReference type="STRING" id="1050174.CEPID_02340"/>
<accession>A0A0G3GMI0</accession>
<organism evidence="1 2">
    <name type="scientific">Corynebacterium epidermidicanis</name>
    <dbReference type="NCBI Taxonomy" id="1050174"/>
    <lineage>
        <taxon>Bacteria</taxon>
        <taxon>Bacillati</taxon>
        <taxon>Actinomycetota</taxon>
        <taxon>Actinomycetes</taxon>
        <taxon>Mycobacteriales</taxon>
        <taxon>Corynebacteriaceae</taxon>
        <taxon>Corynebacterium</taxon>
    </lineage>
</organism>
<reference evidence="1 2" key="1">
    <citation type="submission" date="2015-05" db="EMBL/GenBank/DDBJ databases">
        <title>Complete genome sequence of Corynebacterium epidermidicanis DSM 45586, isolated from the skin of a dog suffering from pruritus.</title>
        <authorList>
            <person name="Ruckert C."/>
            <person name="Albersmeier A."/>
            <person name="Winkler A."/>
            <person name="Tauch A."/>
        </authorList>
    </citation>
    <scope>NUCLEOTIDE SEQUENCE [LARGE SCALE GENOMIC DNA]</scope>
    <source>
        <strain evidence="1 2">DSM 45586</strain>
    </source>
</reference>
<proteinExistence type="predicted"/>
<gene>
    <name evidence="1" type="ORF">CEPID_02340</name>
</gene>
<evidence type="ECO:0000313" key="2">
    <source>
        <dbReference type="Proteomes" id="UP000035368"/>
    </source>
</evidence>
<sequence length="99" mass="10313">MFDIDLDVVAATTALTALIDDTSAELTRHQQTVPTYPVAAAGKGFAAHGEALAKAYAATHDMLGQRISAALATSEAARVEVRRFASEDDGFAENIGGGY</sequence>
<dbReference type="KEGG" id="cei:CEPID_02340"/>
<dbReference type="PATRIC" id="fig|1050174.4.peg.474"/>
<dbReference type="OrthoDB" id="4411532at2"/>
<dbReference type="RefSeq" id="WP_052843294.1">
    <property type="nucleotide sequence ID" value="NZ_CP011541.1"/>
</dbReference>
<dbReference type="Proteomes" id="UP000035368">
    <property type="component" value="Chromosome"/>
</dbReference>
<dbReference type="AlphaFoldDB" id="A0A0G3GMI0"/>
<evidence type="ECO:0000313" key="1">
    <source>
        <dbReference type="EMBL" id="AKK02349.1"/>
    </source>
</evidence>
<evidence type="ECO:0008006" key="3">
    <source>
        <dbReference type="Google" id="ProtNLM"/>
    </source>
</evidence>
<dbReference type="EMBL" id="CP011541">
    <property type="protein sequence ID" value="AKK02349.1"/>
    <property type="molecule type" value="Genomic_DNA"/>
</dbReference>